<evidence type="ECO:0000313" key="2">
    <source>
        <dbReference type="Proteomes" id="UP001596470"/>
    </source>
</evidence>
<gene>
    <name evidence="1" type="ORF">ACFQS3_02590</name>
</gene>
<dbReference type="RefSeq" id="WP_382353421.1">
    <property type="nucleotide sequence ID" value="NZ_JBHMBP010000004.1"/>
</dbReference>
<evidence type="ECO:0000313" key="1">
    <source>
        <dbReference type="EMBL" id="MFC6956075.1"/>
    </source>
</evidence>
<name>A0ABW2D3J8_9ACTN</name>
<reference evidence="2" key="1">
    <citation type="journal article" date="2019" name="Int. J. Syst. Evol. Microbiol.">
        <title>The Global Catalogue of Microorganisms (GCM) 10K type strain sequencing project: providing services to taxonomists for standard genome sequencing and annotation.</title>
        <authorList>
            <consortium name="The Broad Institute Genomics Platform"/>
            <consortium name="The Broad Institute Genome Sequencing Center for Infectious Disease"/>
            <person name="Wu L."/>
            <person name="Ma J."/>
        </authorList>
    </citation>
    <scope>NUCLEOTIDE SEQUENCE [LARGE SCALE GENOMIC DNA]</scope>
    <source>
        <strain evidence="2">KACC 12634</strain>
    </source>
</reference>
<protein>
    <submittedName>
        <fullName evidence="1">Uncharacterized protein</fullName>
    </submittedName>
</protein>
<dbReference type="EMBL" id="JBHSYS010000001">
    <property type="protein sequence ID" value="MFC6956075.1"/>
    <property type="molecule type" value="Genomic_DNA"/>
</dbReference>
<proteinExistence type="predicted"/>
<organism evidence="1 2">
    <name type="scientific">Glycomyces mayteni</name>
    <dbReference type="NCBI Taxonomy" id="543887"/>
    <lineage>
        <taxon>Bacteria</taxon>
        <taxon>Bacillati</taxon>
        <taxon>Actinomycetota</taxon>
        <taxon>Actinomycetes</taxon>
        <taxon>Glycomycetales</taxon>
        <taxon>Glycomycetaceae</taxon>
        <taxon>Glycomyces</taxon>
    </lineage>
</organism>
<dbReference type="Proteomes" id="UP001596470">
    <property type="component" value="Unassembled WGS sequence"/>
</dbReference>
<keyword evidence="2" id="KW-1185">Reference proteome</keyword>
<accession>A0ABW2D3J8</accession>
<sequence>MNYRRRPYEVTAFQHDGSQSSAQALAAWTQENGAESWFLVPLGTDLYTLEVLSGGGKQVVRATDWLVFTGALFYSRTAEQFATDFEPLESA</sequence>
<comment type="caution">
    <text evidence="1">The sequence shown here is derived from an EMBL/GenBank/DDBJ whole genome shotgun (WGS) entry which is preliminary data.</text>
</comment>